<dbReference type="InterPro" id="IPR017853">
    <property type="entry name" value="GH"/>
</dbReference>
<keyword evidence="7" id="KW-1185">Reference proteome</keyword>
<reference evidence="6 7" key="1">
    <citation type="submission" date="2020-07" db="EMBL/GenBank/DDBJ databases">
        <title>Sequencing the genomes of 1000 actinobacteria strains.</title>
        <authorList>
            <person name="Klenk H.-P."/>
        </authorList>
    </citation>
    <scope>NUCLEOTIDE SEQUENCE [LARGE SCALE GENOMIC DNA]</scope>
    <source>
        <strain evidence="6 7">DSM 23141</strain>
    </source>
</reference>
<dbReference type="PANTHER" id="PTHR30480:SF16">
    <property type="entry name" value="GLYCOSIDE HYDROLASE FAMILY 3 DOMAIN PROTEIN"/>
    <property type="match status" value="1"/>
</dbReference>
<evidence type="ECO:0000259" key="5">
    <source>
        <dbReference type="Pfam" id="PF00933"/>
    </source>
</evidence>
<evidence type="ECO:0000256" key="3">
    <source>
        <dbReference type="ARBA" id="ARBA00023295"/>
    </source>
</evidence>
<organism evidence="6 7">
    <name type="scientific">Schumannella luteola</name>
    <dbReference type="NCBI Taxonomy" id="472059"/>
    <lineage>
        <taxon>Bacteria</taxon>
        <taxon>Bacillati</taxon>
        <taxon>Actinomycetota</taxon>
        <taxon>Actinomycetes</taxon>
        <taxon>Micrococcales</taxon>
        <taxon>Microbacteriaceae</taxon>
        <taxon>Schumannella</taxon>
    </lineage>
</organism>
<comment type="similarity">
    <text evidence="1">Belongs to the glycosyl hydrolase 3 family.</text>
</comment>
<gene>
    <name evidence="6" type="ORF">BJ979_003167</name>
</gene>
<dbReference type="Gene3D" id="3.20.20.300">
    <property type="entry name" value="Glycoside hydrolase, family 3, N-terminal domain"/>
    <property type="match status" value="1"/>
</dbReference>
<dbReference type="Proteomes" id="UP000553888">
    <property type="component" value="Unassembled WGS sequence"/>
</dbReference>
<dbReference type="EC" id="3.2.1.52" evidence="6"/>
<comment type="caution">
    <text evidence="6">The sequence shown here is derived from an EMBL/GenBank/DDBJ whole genome shotgun (WGS) entry which is preliminary data.</text>
</comment>
<feature type="region of interest" description="Disordered" evidence="4">
    <location>
        <begin position="335"/>
        <end position="362"/>
    </location>
</feature>
<sequence length="502" mass="51013">MSDVAPAAVFGTLLPGFVGTTLPSWLETRLREGLAGVCLFGENIVDPEQTRALTDAIRAANPRAIIAIDEEGGDVTRLHAATGSPFPGNAVLGRLDDVALTGAVGAAVAGELAAAGVNLNFAPDVDVNSNPDNPVIGVRSFGADARLVARHSAAWIAAHEAAGVAVSAKHFPGHGDTAQDSHLALPVVDASREELDERELPPFAASIAAGARTIMSSHIVVPALDGPKTPATFSRAVLDDLLRSSLGFAGVVVSDALDMAGASGEVGIPRAAALALEAGCDLLCIGTRNTDEQLALIEAAVRAAVARDELPASRIEDAAARVAALGEQLAATVPGGAELPVSSESDRDADAVDGDGWSAGPPPVPAERIRTAFEVKPGAAPAAGATLVTIETTANIAVGHSPWGVAAAGAEVVEVREADAAAVLAALPATADGALAPLVLIGKDNHRHAWVRELIDEARAIRPGTIAIDMGWPAPDRAYADVATFGASRIVGAALVDWLERP</sequence>
<evidence type="ECO:0000256" key="1">
    <source>
        <dbReference type="ARBA" id="ARBA00005336"/>
    </source>
</evidence>
<protein>
    <submittedName>
        <fullName evidence="6">Beta-N-acetylhexosaminidase</fullName>
        <ecNumber evidence="6">3.2.1.52</ecNumber>
    </submittedName>
</protein>
<accession>A0A852YHB5</accession>
<feature type="domain" description="Glycoside hydrolase family 3 N-terminal" evidence="5">
    <location>
        <begin position="32"/>
        <end position="324"/>
    </location>
</feature>
<evidence type="ECO:0000256" key="2">
    <source>
        <dbReference type="ARBA" id="ARBA00022801"/>
    </source>
</evidence>
<dbReference type="GO" id="GO:0004563">
    <property type="term" value="F:beta-N-acetylhexosaminidase activity"/>
    <property type="evidence" value="ECO:0007669"/>
    <property type="project" value="UniProtKB-EC"/>
</dbReference>
<proteinExistence type="inferred from homology"/>
<evidence type="ECO:0000256" key="4">
    <source>
        <dbReference type="SAM" id="MobiDB-lite"/>
    </source>
</evidence>
<keyword evidence="2 6" id="KW-0378">Hydrolase</keyword>
<name>A0A852YHB5_9MICO</name>
<evidence type="ECO:0000313" key="6">
    <source>
        <dbReference type="EMBL" id="NYH00542.1"/>
    </source>
</evidence>
<dbReference type="GO" id="GO:0009254">
    <property type="term" value="P:peptidoglycan turnover"/>
    <property type="evidence" value="ECO:0007669"/>
    <property type="project" value="TreeGrafter"/>
</dbReference>
<dbReference type="SUPFAM" id="SSF51445">
    <property type="entry name" value="(Trans)glycosidases"/>
    <property type="match status" value="1"/>
</dbReference>
<dbReference type="GO" id="GO:0005975">
    <property type="term" value="P:carbohydrate metabolic process"/>
    <property type="evidence" value="ECO:0007669"/>
    <property type="project" value="InterPro"/>
</dbReference>
<dbReference type="InterPro" id="IPR001764">
    <property type="entry name" value="Glyco_hydro_3_N"/>
</dbReference>
<dbReference type="AlphaFoldDB" id="A0A852YHB5"/>
<dbReference type="RefSeq" id="WP_179569443.1">
    <property type="nucleotide sequence ID" value="NZ_JACBZY010000001.1"/>
</dbReference>
<dbReference type="InterPro" id="IPR050226">
    <property type="entry name" value="NagZ_Beta-hexosaminidase"/>
</dbReference>
<keyword evidence="3 6" id="KW-0326">Glycosidase</keyword>
<evidence type="ECO:0000313" key="7">
    <source>
        <dbReference type="Proteomes" id="UP000553888"/>
    </source>
</evidence>
<dbReference type="EMBL" id="JACBZY010000001">
    <property type="protein sequence ID" value="NYH00542.1"/>
    <property type="molecule type" value="Genomic_DNA"/>
</dbReference>
<dbReference type="Pfam" id="PF00933">
    <property type="entry name" value="Glyco_hydro_3"/>
    <property type="match status" value="1"/>
</dbReference>
<dbReference type="PANTHER" id="PTHR30480">
    <property type="entry name" value="BETA-HEXOSAMINIDASE-RELATED"/>
    <property type="match status" value="1"/>
</dbReference>
<dbReference type="InterPro" id="IPR036962">
    <property type="entry name" value="Glyco_hydro_3_N_sf"/>
</dbReference>